<evidence type="ECO:0000313" key="9">
    <source>
        <dbReference type="Proteomes" id="UP000283087"/>
    </source>
</evidence>
<reference evidence="8 9" key="1">
    <citation type="submission" date="2018-11" db="EMBL/GenBank/DDBJ databases">
        <title>The draft genome sequence of Amphritea opalescens ANRC-JH13T.</title>
        <authorList>
            <person name="Fang Z."/>
            <person name="Zhang Y."/>
            <person name="Han X."/>
        </authorList>
    </citation>
    <scope>NUCLEOTIDE SEQUENCE [LARGE SCALE GENOMIC DNA]</scope>
    <source>
        <strain evidence="8 9">ANRC-JH13</strain>
    </source>
</reference>
<dbReference type="AlphaFoldDB" id="A0A430KW90"/>
<evidence type="ECO:0000256" key="3">
    <source>
        <dbReference type="ARBA" id="ARBA00022475"/>
    </source>
</evidence>
<evidence type="ECO:0000256" key="5">
    <source>
        <dbReference type="ARBA" id="ARBA00022989"/>
    </source>
</evidence>
<dbReference type="CDD" id="cd10433">
    <property type="entry name" value="YccA_like"/>
    <property type="match status" value="1"/>
</dbReference>
<comment type="subcellular location">
    <subcellularLocation>
        <location evidence="1">Cell membrane</location>
        <topology evidence="1">Multi-pass membrane protein</topology>
    </subcellularLocation>
</comment>
<evidence type="ECO:0000256" key="1">
    <source>
        <dbReference type="ARBA" id="ARBA00004651"/>
    </source>
</evidence>
<dbReference type="Pfam" id="PF01027">
    <property type="entry name" value="Bax1-I"/>
    <property type="match status" value="1"/>
</dbReference>
<evidence type="ECO:0000256" key="6">
    <source>
        <dbReference type="ARBA" id="ARBA00023136"/>
    </source>
</evidence>
<dbReference type="Proteomes" id="UP000283087">
    <property type="component" value="Unassembled WGS sequence"/>
</dbReference>
<name>A0A430KW90_9GAMM</name>
<keyword evidence="5 7" id="KW-1133">Transmembrane helix</keyword>
<feature type="transmembrane region" description="Helical" evidence="7">
    <location>
        <begin position="74"/>
        <end position="95"/>
    </location>
</feature>
<gene>
    <name evidence="8" type="ORF">EH243_02150</name>
</gene>
<accession>A0A430KW90</accession>
<feature type="transmembrane region" description="Helical" evidence="7">
    <location>
        <begin position="21"/>
        <end position="44"/>
    </location>
</feature>
<feature type="transmembrane region" description="Helical" evidence="7">
    <location>
        <begin position="50"/>
        <end position="67"/>
    </location>
</feature>
<dbReference type="EMBL" id="RQXW01000001">
    <property type="protein sequence ID" value="RTE67771.1"/>
    <property type="molecule type" value="Genomic_DNA"/>
</dbReference>
<dbReference type="PANTHER" id="PTHR23291">
    <property type="entry name" value="BAX INHIBITOR-RELATED"/>
    <property type="match status" value="1"/>
</dbReference>
<keyword evidence="9" id="KW-1185">Reference proteome</keyword>
<feature type="transmembrane region" description="Helical" evidence="7">
    <location>
        <begin position="107"/>
        <end position="127"/>
    </location>
</feature>
<organism evidence="8 9">
    <name type="scientific">Amphritea opalescens</name>
    <dbReference type="NCBI Taxonomy" id="2490544"/>
    <lineage>
        <taxon>Bacteria</taxon>
        <taxon>Pseudomonadati</taxon>
        <taxon>Pseudomonadota</taxon>
        <taxon>Gammaproteobacteria</taxon>
        <taxon>Oceanospirillales</taxon>
        <taxon>Oceanospirillaceae</taxon>
        <taxon>Amphritea</taxon>
    </lineage>
</organism>
<feature type="transmembrane region" description="Helical" evidence="7">
    <location>
        <begin position="197"/>
        <end position="223"/>
    </location>
</feature>
<feature type="transmembrane region" description="Helical" evidence="7">
    <location>
        <begin position="139"/>
        <end position="160"/>
    </location>
</feature>
<keyword evidence="3" id="KW-1003">Cell membrane</keyword>
<evidence type="ECO:0000313" key="8">
    <source>
        <dbReference type="EMBL" id="RTE67771.1"/>
    </source>
</evidence>
<comment type="caution">
    <text evidence="8">The sequence shown here is derived from an EMBL/GenBank/DDBJ whole genome shotgun (WGS) entry which is preliminary data.</text>
</comment>
<comment type="similarity">
    <text evidence="2 7">Belongs to the BI1 family.</text>
</comment>
<dbReference type="OrthoDB" id="9813298at2"/>
<keyword evidence="6 7" id="KW-0472">Membrane</keyword>
<feature type="transmembrane region" description="Helical" evidence="7">
    <location>
        <begin position="166"/>
        <end position="185"/>
    </location>
</feature>
<evidence type="ECO:0000256" key="7">
    <source>
        <dbReference type="RuleBase" id="RU004379"/>
    </source>
</evidence>
<evidence type="ECO:0000256" key="2">
    <source>
        <dbReference type="ARBA" id="ARBA00010350"/>
    </source>
</evidence>
<dbReference type="RefSeq" id="WP_126156981.1">
    <property type="nucleotide sequence ID" value="NZ_RQXW01000001.1"/>
</dbReference>
<dbReference type="InterPro" id="IPR006214">
    <property type="entry name" value="Bax_inhibitor_1-related"/>
</dbReference>
<proteinExistence type="inferred from homology"/>
<dbReference type="PANTHER" id="PTHR23291:SF115">
    <property type="entry name" value="MODULATOR OF FTSH PROTEASE YCCA"/>
    <property type="match status" value="1"/>
</dbReference>
<protein>
    <submittedName>
        <fullName evidence="8">Bax inhibitor-1/YccA family protein</fullName>
    </submittedName>
</protein>
<evidence type="ECO:0000256" key="4">
    <source>
        <dbReference type="ARBA" id="ARBA00022692"/>
    </source>
</evidence>
<keyword evidence="4 7" id="KW-0812">Transmembrane</keyword>
<sequence length="226" mass="24235">MRNIDTMTVRSEQSVLSTNKVIRNTYMLLSMTMVFSAVTAGISMVINPPMILALGAMILGMILTFVISKKQNSAAALPLVFAFTGLFGFALGPILNRYLGMANGGEIVMTAMGMTAATFLGLSAYVLTSKKDFSFMGGFLSAGLIIVLVAMVALMILPMFGINVGVMHLALSAAVVLLMSGFILYDTSNIVNGTYTNYIMATVSLYTSIFNLFIHLLSLVGFLKDE</sequence>
<dbReference type="GO" id="GO:0005886">
    <property type="term" value="C:plasma membrane"/>
    <property type="evidence" value="ECO:0007669"/>
    <property type="project" value="UniProtKB-SubCell"/>
</dbReference>